<organism evidence="2 3">
    <name type="scientific">candidate division KSB3 bacterium</name>
    <dbReference type="NCBI Taxonomy" id="2044937"/>
    <lineage>
        <taxon>Bacteria</taxon>
        <taxon>candidate division KSB3</taxon>
    </lineage>
</organism>
<evidence type="ECO:0000259" key="1">
    <source>
        <dbReference type="Pfam" id="PF05670"/>
    </source>
</evidence>
<dbReference type="Proteomes" id="UP000649604">
    <property type="component" value="Unassembled WGS sequence"/>
</dbReference>
<protein>
    <submittedName>
        <fullName evidence="2">DUF814 domain-containing protein</fullName>
    </submittedName>
</protein>
<dbReference type="Pfam" id="PF05670">
    <property type="entry name" value="NFACT-R_1"/>
    <property type="match status" value="1"/>
</dbReference>
<proteinExistence type="predicted"/>
<dbReference type="EMBL" id="WJJP01000656">
    <property type="protein sequence ID" value="MBD3326899.1"/>
    <property type="molecule type" value="Genomic_DNA"/>
</dbReference>
<dbReference type="InterPro" id="IPR008532">
    <property type="entry name" value="NFACT_RNA-bd"/>
</dbReference>
<dbReference type="GO" id="GO:1990112">
    <property type="term" value="C:RQC complex"/>
    <property type="evidence" value="ECO:0007669"/>
    <property type="project" value="TreeGrafter"/>
</dbReference>
<dbReference type="GO" id="GO:0043023">
    <property type="term" value="F:ribosomal large subunit binding"/>
    <property type="evidence" value="ECO:0007669"/>
    <property type="project" value="TreeGrafter"/>
</dbReference>
<dbReference type="Pfam" id="PF05833">
    <property type="entry name" value="NFACT_N"/>
    <property type="match status" value="1"/>
</dbReference>
<name>A0A9D5JZ52_9BACT</name>
<feature type="non-terminal residue" evidence="2">
    <location>
        <position position="1"/>
    </location>
</feature>
<sequence length="361" mass="41505">ARWTRFSRIVEAVKTGSYQPTVVLEQTDQGMEKPLALSAIPLEQFSYRERTRIVTPDSMNAAAEQYYTRLVERQQYETLKTSLLSALSARLSKLRTKRGHLLKQQEQIDQAEAYKRQGDLITANIYQLSKGMETAQVVDYYSDRQEMIEIPLDPRLTPSQNAQRYFKRYNKLKHGKGIIEQRLQATEQRIAYLEELAFFVEEAEGMRELERFQAELEEADLSTRPKRARQPRPSEESASPFLRFVSSDGFEIYVGRSSRENDLLTQRTALPDDLWFHVHQAPGSHVVVLNRQRNTTVPEQTLREAASLAAYYSKLRRSGKVDVIYTPKKYVKKPKGSPPGLVTLSQFQTLRVVPQAQIGSS</sequence>
<evidence type="ECO:0000313" key="3">
    <source>
        <dbReference type="Proteomes" id="UP000649604"/>
    </source>
</evidence>
<dbReference type="PANTHER" id="PTHR15239:SF6">
    <property type="entry name" value="RIBOSOME QUALITY CONTROL COMPLEX SUBUNIT NEMF"/>
    <property type="match status" value="1"/>
</dbReference>
<feature type="domain" description="NFACT RNA-binding" evidence="1">
    <location>
        <begin position="241"/>
        <end position="336"/>
    </location>
</feature>
<dbReference type="AlphaFoldDB" id="A0A9D5JZ52"/>
<gene>
    <name evidence="2" type="ORF">GF339_20105</name>
</gene>
<comment type="caution">
    <text evidence="2">The sequence shown here is derived from an EMBL/GenBank/DDBJ whole genome shotgun (WGS) entry which is preliminary data.</text>
</comment>
<dbReference type="InterPro" id="IPR051608">
    <property type="entry name" value="RQC_Subunit_NEMF"/>
</dbReference>
<accession>A0A9D5JZ52</accession>
<dbReference type="PANTHER" id="PTHR15239">
    <property type="entry name" value="NUCLEAR EXPORT MEDIATOR FACTOR NEMF"/>
    <property type="match status" value="1"/>
</dbReference>
<dbReference type="GO" id="GO:0000049">
    <property type="term" value="F:tRNA binding"/>
    <property type="evidence" value="ECO:0007669"/>
    <property type="project" value="TreeGrafter"/>
</dbReference>
<evidence type="ECO:0000313" key="2">
    <source>
        <dbReference type="EMBL" id="MBD3326899.1"/>
    </source>
</evidence>
<dbReference type="GO" id="GO:0072344">
    <property type="term" value="P:rescue of stalled ribosome"/>
    <property type="evidence" value="ECO:0007669"/>
    <property type="project" value="TreeGrafter"/>
</dbReference>
<reference evidence="2" key="1">
    <citation type="submission" date="2019-11" db="EMBL/GenBank/DDBJ databases">
        <title>Microbial mats filling the niche in hypersaline microbial mats.</title>
        <authorList>
            <person name="Wong H.L."/>
            <person name="Macleod F.I."/>
            <person name="White R.A. III"/>
            <person name="Burns B.P."/>
        </authorList>
    </citation>
    <scope>NUCLEOTIDE SEQUENCE</scope>
    <source>
        <strain evidence="2">Rbin_158</strain>
    </source>
</reference>